<feature type="domain" description="Hemerythrin-like" evidence="1">
    <location>
        <begin position="6"/>
        <end position="134"/>
    </location>
</feature>
<gene>
    <name evidence="2" type="ORF">HZT40_15255</name>
</gene>
<keyword evidence="3" id="KW-1185">Reference proteome</keyword>
<sequence>MVSFTQLNQQNDKITELSNVLNHLIGERSLCDMGVTSNLFFNYVDSVRDHLEQEERELYQSMLLHKDQQVRNTANKFLSGSGEIKRVFGQYLKRWSKNKELHISNHEQFVKDSEEMFQLVLRRIEDEVEHLYPTVRKVQEKLAA</sequence>
<proteinExistence type="predicted"/>
<evidence type="ECO:0000313" key="3">
    <source>
        <dbReference type="Proteomes" id="UP000510621"/>
    </source>
</evidence>
<dbReference type="EMBL" id="CP059265">
    <property type="protein sequence ID" value="QLQ32717.1"/>
    <property type="molecule type" value="Genomic_DNA"/>
</dbReference>
<evidence type="ECO:0000313" key="2">
    <source>
        <dbReference type="EMBL" id="QLQ32717.1"/>
    </source>
</evidence>
<evidence type="ECO:0000259" key="1">
    <source>
        <dbReference type="Pfam" id="PF01814"/>
    </source>
</evidence>
<dbReference type="AlphaFoldDB" id="A0A7L6AUS5"/>
<reference evidence="2" key="1">
    <citation type="submission" date="2020-06" db="EMBL/GenBank/DDBJ databases">
        <title>Analysis procedures for assessing recovery of high quality, complete, closed genomes from Nanopore long read metagenome sequencing.</title>
        <authorList>
            <person name="Bessarab I."/>
            <person name="Arumugam K."/>
            <person name="Haryono M."/>
            <person name="Liu X."/>
            <person name="Roy S."/>
            <person name="Zuniga-Montanez R.E."/>
            <person name="Qiu G."/>
            <person name="Drautz-Moses D.I."/>
            <person name="Law Y.Y."/>
            <person name="Wuertz S."/>
            <person name="Lauro F.M."/>
            <person name="Huson D.H."/>
            <person name="Williams R.B."/>
        </authorList>
    </citation>
    <scope>NUCLEOTIDE SEQUENCE [LARGE SCALE GENOMIC DNA]</scope>
    <source>
        <strain evidence="2">SSD2</strain>
    </source>
</reference>
<dbReference type="KEGG" id="this:HZT40_15255"/>
<name>A0A7L6AUS5_9GAMM</name>
<accession>A0A7L6AUS5</accession>
<dbReference type="Proteomes" id="UP000510621">
    <property type="component" value="Chromosome"/>
</dbReference>
<protein>
    <recommendedName>
        <fullName evidence="1">Hemerythrin-like domain-containing protein</fullName>
    </recommendedName>
</protein>
<dbReference type="InterPro" id="IPR012312">
    <property type="entry name" value="Hemerythrin-like"/>
</dbReference>
<organism evidence="2 3">
    <name type="scientific">Candidatus Thiothrix singaporensis</name>
    <dbReference type="NCBI Taxonomy" id="2799669"/>
    <lineage>
        <taxon>Bacteria</taxon>
        <taxon>Pseudomonadati</taxon>
        <taxon>Pseudomonadota</taxon>
        <taxon>Gammaproteobacteria</taxon>
        <taxon>Thiotrichales</taxon>
        <taxon>Thiotrichaceae</taxon>
        <taxon>Thiothrix</taxon>
    </lineage>
</organism>
<dbReference type="Pfam" id="PF01814">
    <property type="entry name" value="Hemerythrin"/>
    <property type="match status" value="1"/>
</dbReference>